<organism evidence="1">
    <name type="scientific">hydrothermal vent metagenome</name>
    <dbReference type="NCBI Taxonomy" id="652676"/>
    <lineage>
        <taxon>unclassified sequences</taxon>
        <taxon>metagenomes</taxon>
        <taxon>ecological metagenomes</taxon>
    </lineage>
</organism>
<evidence type="ECO:0000313" key="1">
    <source>
        <dbReference type="EMBL" id="SFV66870.1"/>
    </source>
</evidence>
<reference evidence="1" key="1">
    <citation type="submission" date="2016-10" db="EMBL/GenBank/DDBJ databases">
        <authorList>
            <person name="de Groot N.N."/>
        </authorList>
    </citation>
    <scope>NUCLEOTIDE SEQUENCE</scope>
</reference>
<sequence length="141" mass="15216">MKLKNLFILLLGITLSFSACSEVQKEKKGSASSGMKCGAGKCGANMFDGKGALAKKKKNILSQMRENDPRKKCVIEAKNTKEVYECVKHKETNKMSTKCGTQKCGVGKCGDALKHDKMMKEKPSKKEPAMKCGAGKCGGSM</sequence>
<name>A0A1W1CLV2_9ZZZZ</name>
<dbReference type="EMBL" id="FPHF01000092">
    <property type="protein sequence ID" value="SFV66870.1"/>
    <property type="molecule type" value="Genomic_DNA"/>
</dbReference>
<proteinExistence type="predicted"/>
<protein>
    <submittedName>
        <fullName evidence="1">Probable integral membrane protein</fullName>
    </submittedName>
</protein>
<dbReference type="PROSITE" id="PS51257">
    <property type="entry name" value="PROKAR_LIPOPROTEIN"/>
    <property type="match status" value="1"/>
</dbReference>
<dbReference type="AlphaFoldDB" id="A0A1W1CLV2"/>
<gene>
    <name evidence="1" type="ORF">MNB_SM-4-1259</name>
</gene>
<accession>A0A1W1CLV2</accession>